<gene>
    <name evidence="1" type="ORF">BpHYR1_030109</name>
</gene>
<comment type="caution">
    <text evidence="1">The sequence shown here is derived from an EMBL/GenBank/DDBJ whole genome shotgun (WGS) entry which is preliminary data.</text>
</comment>
<sequence>MMSSLIAFIVKFQYFTIKNGQKCNKRAYLSISLLKKLVYNLAEYIRVGKNVLFLTKKEYIRHFTYKNLSIGLSENILFLIELTGKEKKLIERENNFLIKESFR</sequence>
<reference evidence="1 2" key="1">
    <citation type="journal article" date="2018" name="Sci. Rep.">
        <title>Genomic signatures of local adaptation to the degree of environmental predictability in rotifers.</title>
        <authorList>
            <person name="Franch-Gras L."/>
            <person name="Hahn C."/>
            <person name="Garcia-Roger E.M."/>
            <person name="Carmona M.J."/>
            <person name="Serra M."/>
            <person name="Gomez A."/>
        </authorList>
    </citation>
    <scope>NUCLEOTIDE SEQUENCE [LARGE SCALE GENOMIC DNA]</scope>
    <source>
        <strain evidence="1">HYR1</strain>
    </source>
</reference>
<accession>A0A3M7PUE5</accession>
<name>A0A3M7PUE5_BRAPC</name>
<dbReference type="EMBL" id="REGN01008807">
    <property type="protein sequence ID" value="RNA02633.1"/>
    <property type="molecule type" value="Genomic_DNA"/>
</dbReference>
<protein>
    <submittedName>
        <fullName evidence="1">Uncharacterized protein</fullName>
    </submittedName>
</protein>
<dbReference type="Proteomes" id="UP000276133">
    <property type="component" value="Unassembled WGS sequence"/>
</dbReference>
<evidence type="ECO:0000313" key="2">
    <source>
        <dbReference type="Proteomes" id="UP000276133"/>
    </source>
</evidence>
<organism evidence="1 2">
    <name type="scientific">Brachionus plicatilis</name>
    <name type="common">Marine rotifer</name>
    <name type="synonym">Brachionus muelleri</name>
    <dbReference type="NCBI Taxonomy" id="10195"/>
    <lineage>
        <taxon>Eukaryota</taxon>
        <taxon>Metazoa</taxon>
        <taxon>Spiralia</taxon>
        <taxon>Gnathifera</taxon>
        <taxon>Rotifera</taxon>
        <taxon>Eurotatoria</taxon>
        <taxon>Monogononta</taxon>
        <taxon>Pseudotrocha</taxon>
        <taxon>Ploima</taxon>
        <taxon>Brachionidae</taxon>
        <taxon>Brachionus</taxon>
    </lineage>
</organism>
<keyword evidence="2" id="KW-1185">Reference proteome</keyword>
<proteinExistence type="predicted"/>
<dbReference type="AlphaFoldDB" id="A0A3M7PUE5"/>
<evidence type="ECO:0000313" key="1">
    <source>
        <dbReference type="EMBL" id="RNA02633.1"/>
    </source>
</evidence>